<evidence type="ECO:0000313" key="3">
    <source>
        <dbReference type="Proteomes" id="UP000485880"/>
    </source>
</evidence>
<name>A0A8B6M2W7_METTU</name>
<protein>
    <submittedName>
        <fullName evidence="2">Uncharacterized protein</fullName>
    </submittedName>
</protein>
<feature type="compositionally biased region" description="Basic residues" evidence="1">
    <location>
        <begin position="1"/>
        <end position="21"/>
    </location>
</feature>
<accession>A0A8B6M2W7</accession>
<dbReference type="Proteomes" id="UP000485880">
    <property type="component" value="Unassembled WGS sequence"/>
</dbReference>
<gene>
    <name evidence="2" type="ORF">MPC4_140067</name>
</gene>
<feature type="region of interest" description="Disordered" evidence="1">
    <location>
        <begin position="1"/>
        <end position="29"/>
    </location>
</feature>
<dbReference type="AlphaFoldDB" id="A0A8B6M2W7"/>
<organism evidence="2 3">
    <name type="scientific">Methylocella tundrae</name>
    <dbReference type="NCBI Taxonomy" id="227605"/>
    <lineage>
        <taxon>Bacteria</taxon>
        <taxon>Pseudomonadati</taxon>
        <taxon>Pseudomonadota</taxon>
        <taxon>Alphaproteobacteria</taxon>
        <taxon>Hyphomicrobiales</taxon>
        <taxon>Beijerinckiaceae</taxon>
        <taxon>Methylocella</taxon>
    </lineage>
</organism>
<proteinExistence type="predicted"/>
<sequence>MVARRHLNLRRHGRRTAKKKRLWEPPSRCADAGRQGGCQTVGALLEHRRFEAIDHRLYLFVLMQDLN</sequence>
<evidence type="ECO:0000256" key="1">
    <source>
        <dbReference type="SAM" id="MobiDB-lite"/>
    </source>
</evidence>
<reference evidence="2 3" key="1">
    <citation type="submission" date="2019-05" db="EMBL/GenBank/DDBJ databases">
        <authorList>
            <person name="Farhan Ul Haque M."/>
        </authorList>
    </citation>
    <scope>NUCLEOTIDE SEQUENCE [LARGE SCALE GENOMIC DNA]</scope>
    <source>
        <strain evidence="2">2</strain>
    </source>
</reference>
<keyword evidence="3" id="KW-1185">Reference proteome</keyword>
<comment type="caution">
    <text evidence="2">The sequence shown here is derived from an EMBL/GenBank/DDBJ whole genome shotgun (WGS) entry which is preliminary data.</text>
</comment>
<dbReference type="EMBL" id="CABFMQ020000046">
    <property type="protein sequence ID" value="VTZ49168.1"/>
    <property type="molecule type" value="Genomic_DNA"/>
</dbReference>
<evidence type="ECO:0000313" key="2">
    <source>
        <dbReference type="EMBL" id="VTZ49168.1"/>
    </source>
</evidence>